<dbReference type="PANTHER" id="PTHR28589">
    <property type="entry name" value="28S RIBOSOMAL PROTEIN S34, MITOCHONDRIAL"/>
    <property type="match status" value="1"/>
</dbReference>
<gene>
    <name evidence="1" type="ORF">HHI36_020386</name>
</gene>
<keyword evidence="2" id="KW-1185">Reference proteome</keyword>
<evidence type="ECO:0000313" key="1">
    <source>
        <dbReference type="EMBL" id="KAL3275633.1"/>
    </source>
</evidence>
<dbReference type="Proteomes" id="UP001516400">
    <property type="component" value="Unassembled WGS sequence"/>
</dbReference>
<dbReference type="PANTHER" id="PTHR28589:SF1">
    <property type="entry name" value="SMALL RIBOSOMAL SUBUNIT PROTEIN MS34"/>
    <property type="match status" value="1"/>
</dbReference>
<protein>
    <recommendedName>
        <fullName evidence="3">Mitochondrial ribosomal protein S34</fullName>
    </recommendedName>
</protein>
<sequence length="198" mass="22862">MPYKYIGRTLDHKGKTLWEIVGNLKNFGIGRLVVRNMFERYPEPSYLRILKVVAMTNPEKPSMDEPRNVRVWVERTFRGKKYPEPYYIKAASFKADYKLIPRDEEEAYMKGSNPRPVKLMPKMIELPPLLKELVIRENIINGDPPEKDNEVEAVYATNVNNNFRVVKDGEKPDVEVTMGLGKPISPGLYEGTGLEFNK</sequence>
<evidence type="ECO:0000313" key="2">
    <source>
        <dbReference type="Proteomes" id="UP001516400"/>
    </source>
</evidence>
<dbReference type="EMBL" id="JABFTP020000083">
    <property type="protein sequence ID" value="KAL3275633.1"/>
    <property type="molecule type" value="Genomic_DNA"/>
</dbReference>
<proteinExistence type="predicted"/>
<dbReference type="Pfam" id="PF16053">
    <property type="entry name" value="MRP-S34"/>
    <property type="match status" value="1"/>
</dbReference>
<comment type="caution">
    <text evidence="1">The sequence shown here is derived from an EMBL/GenBank/DDBJ whole genome shotgun (WGS) entry which is preliminary data.</text>
</comment>
<accession>A0ABD2NAJ3</accession>
<evidence type="ECO:0008006" key="3">
    <source>
        <dbReference type="Google" id="ProtNLM"/>
    </source>
</evidence>
<dbReference type="AlphaFoldDB" id="A0ABD2NAJ3"/>
<reference evidence="1 2" key="1">
    <citation type="journal article" date="2021" name="BMC Biol.">
        <title>Horizontally acquired antibacterial genes associated with adaptive radiation of ladybird beetles.</title>
        <authorList>
            <person name="Li H.S."/>
            <person name="Tang X.F."/>
            <person name="Huang Y.H."/>
            <person name="Xu Z.Y."/>
            <person name="Chen M.L."/>
            <person name="Du X.Y."/>
            <person name="Qiu B.Y."/>
            <person name="Chen P.T."/>
            <person name="Zhang W."/>
            <person name="Slipinski A."/>
            <person name="Escalona H.E."/>
            <person name="Waterhouse R.M."/>
            <person name="Zwick A."/>
            <person name="Pang H."/>
        </authorList>
    </citation>
    <scope>NUCLEOTIDE SEQUENCE [LARGE SCALE GENOMIC DNA]</scope>
    <source>
        <strain evidence="1">SYSU2018</strain>
    </source>
</reference>
<dbReference type="InterPro" id="IPR032053">
    <property type="entry name" value="Ribosomal_mS34"/>
</dbReference>
<name>A0ABD2NAJ3_9CUCU</name>
<organism evidence="1 2">
    <name type="scientific">Cryptolaemus montrouzieri</name>
    <dbReference type="NCBI Taxonomy" id="559131"/>
    <lineage>
        <taxon>Eukaryota</taxon>
        <taxon>Metazoa</taxon>
        <taxon>Ecdysozoa</taxon>
        <taxon>Arthropoda</taxon>
        <taxon>Hexapoda</taxon>
        <taxon>Insecta</taxon>
        <taxon>Pterygota</taxon>
        <taxon>Neoptera</taxon>
        <taxon>Endopterygota</taxon>
        <taxon>Coleoptera</taxon>
        <taxon>Polyphaga</taxon>
        <taxon>Cucujiformia</taxon>
        <taxon>Coccinelloidea</taxon>
        <taxon>Coccinellidae</taxon>
        <taxon>Scymninae</taxon>
        <taxon>Scymnini</taxon>
        <taxon>Cryptolaemus</taxon>
    </lineage>
</organism>